<proteinExistence type="inferred from homology"/>
<evidence type="ECO:0000256" key="5">
    <source>
        <dbReference type="ARBA" id="ARBA00022722"/>
    </source>
</evidence>
<dbReference type="InterPro" id="IPR002156">
    <property type="entry name" value="RNaseH_domain"/>
</dbReference>
<dbReference type="GO" id="GO:0003676">
    <property type="term" value="F:nucleic acid binding"/>
    <property type="evidence" value="ECO:0007669"/>
    <property type="project" value="UniProtKB-UniRule"/>
</dbReference>
<dbReference type="PIRSF" id="PIRSF036852">
    <property type="entry name" value="Ribonuclease_H1_euk"/>
    <property type="match status" value="1"/>
</dbReference>
<keyword evidence="8 10" id="KW-0378">Hydrolase</keyword>
<dbReference type="InterPro" id="IPR050092">
    <property type="entry name" value="RNase_H"/>
</dbReference>
<dbReference type="InterPro" id="IPR009027">
    <property type="entry name" value="Ribosomal_bL9/RNase_H1_N"/>
</dbReference>
<evidence type="ECO:0000256" key="4">
    <source>
        <dbReference type="ARBA" id="ARBA00012180"/>
    </source>
</evidence>
<accession>A0AAV9ILE6</accession>
<evidence type="ECO:0000256" key="2">
    <source>
        <dbReference type="ARBA" id="ARBA00001946"/>
    </source>
</evidence>
<dbReference type="EMBL" id="JANCYU010000059">
    <property type="protein sequence ID" value="KAK4528092.1"/>
    <property type="molecule type" value="Genomic_DNA"/>
</dbReference>
<dbReference type="CDD" id="cd09280">
    <property type="entry name" value="RNase_HI_eukaryote_like"/>
    <property type="match status" value="1"/>
</dbReference>
<evidence type="ECO:0000313" key="13">
    <source>
        <dbReference type="EMBL" id="KAK4528092.1"/>
    </source>
</evidence>
<dbReference type="PANTHER" id="PTHR10642">
    <property type="entry name" value="RIBONUCLEASE H1"/>
    <property type="match status" value="1"/>
</dbReference>
<evidence type="ECO:0000256" key="3">
    <source>
        <dbReference type="ARBA" id="ARBA00005300"/>
    </source>
</evidence>
<keyword evidence="7 10" id="KW-0255">Endonuclease</keyword>
<evidence type="ECO:0000313" key="14">
    <source>
        <dbReference type="Proteomes" id="UP001300502"/>
    </source>
</evidence>
<dbReference type="GO" id="GO:0004523">
    <property type="term" value="F:RNA-DNA hybrid ribonuclease activity"/>
    <property type="evidence" value="ECO:0007669"/>
    <property type="project" value="UniProtKB-UniRule"/>
</dbReference>
<evidence type="ECO:0000259" key="12">
    <source>
        <dbReference type="PROSITE" id="PS50879"/>
    </source>
</evidence>
<organism evidence="13 14">
    <name type="scientific">Galdieria yellowstonensis</name>
    <dbReference type="NCBI Taxonomy" id="3028027"/>
    <lineage>
        <taxon>Eukaryota</taxon>
        <taxon>Rhodophyta</taxon>
        <taxon>Bangiophyceae</taxon>
        <taxon>Galdieriales</taxon>
        <taxon>Galdieriaceae</taxon>
        <taxon>Galdieria</taxon>
    </lineage>
</organism>
<evidence type="ECO:0000256" key="6">
    <source>
        <dbReference type="ARBA" id="ARBA00022723"/>
    </source>
</evidence>
<dbReference type="GO" id="GO:0043137">
    <property type="term" value="P:DNA replication, removal of RNA primer"/>
    <property type="evidence" value="ECO:0007669"/>
    <property type="project" value="TreeGrafter"/>
</dbReference>
<dbReference type="EC" id="3.1.26.4" evidence="4 10"/>
<gene>
    <name evidence="13" type="ORF">GAYE_SCF48G6026</name>
</gene>
<comment type="function">
    <text evidence="10">Endonuclease that specifically degrades the RNA of RNA-DNA hybrids.</text>
</comment>
<keyword evidence="5 10" id="KW-0540">Nuclease</keyword>
<comment type="similarity">
    <text evidence="3 10">Belongs to the RNase H family.</text>
</comment>
<dbReference type="InterPro" id="IPR011320">
    <property type="entry name" value="RNase_H1_N"/>
</dbReference>
<keyword evidence="14" id="KW-1185">Reference proteome</keyword>
<name>A0AAV9ILE6_9RHOD</name>
<comment type="caution">
    <text evidence="13">The sequence shown here is derived from an EMBL/GenBank/DDBJ whole genome shotgun (WGS) entry which is preliminary data.</text>
</comment>
<feature type="domain" description="RNase H type-1" evidence="12">
    <location>
        <begin position="123"/>
        <end position="281"/>
    </location>
</feature>
<sequence>MSASQKVRLVSKTLKKSRSNAPKATKYYAVVGGKNGFNGIVSSWDACEKLVQRVKNCRHKSFTRKEEAEQFIQQLTGKIPPPTNHPPSPLSLQQPSYSCSNSVKNREEEKISSTTTTNECLQGKPVLRLYTDGACTCNGKDGAKGGYGVYFGENDPRNISKPLLGSIQTNQRAELSAMIAALESVCKEPILQEPEAQIIIYTDSKYVKDILTAGWLEQWKKNNWKRKLGELKNVDLVQRLDCLWEKVTKEGKAKLEIVWVKGHDGIKGNEEADKLATKGISEGSQQEEV</sequence>
<evidence type="ECO:0000256" key="9">
    <source>
        <dbReference type="ARBA" id="ARBA00022842"/>
    </source>
</evidence>
<evidence type="ECO:0000256" key="10">
    <source>
        <dbReference type="PIRNR" id="PIRNR036852"/>
    </source>
</evidence>
<evidence type="ECO:0000256" key="11">
    <source>
        <dbReference type="SAM" id="MobiDB-lite"/>
    </source>
</evidence>
<dbReference type="InterPro" id="IPR017067">
    <property type="entry name" value="RNase_H1_euk"/>
</dbReference>
<dbReference type="InterPro" id="IPR012337">
    <property type="entry name" value="RNaseH-like_sf"/>
</dbReference>
<dbReference type="GO" id="GO:0000287">
    <property type="term" value="F:magnesium ion binding"/>
    <property type="evidence" value="ECO:0007669"/>
    <property type="project" value="UniProtKB-UniRule"/>
</dbReference>
<comment type="catalytic activity">
    <reaction evidence="1 10">
        <text>Endonucleolytic cleavage to 5'-phosphomonoester.</text>
        <dbReference type="EC" id="3.1.26.4"/>
    </reaction>
</comment>
<reference evidence="13 14" key="1">
    <citation type="submission" date="2022-07" db="EMBL/GenBank/DDBJ databases">
        <title>Genome-wide signatures of adaptation to extreme environments.</title>
        <authorList>
            <person name="Cho C.H."/>
            <person name="Yoon H.S."/>
        </authorList>
    </citation>
    <scope>NUCLEOTIDE SEQUENCE [LARGE SCALE GENOMIC DNA]</scope>
    <source>
        <strain evidence="13 14">108.79 E11</strain>
    </source>
</reference>
<evidence type="ECO:0000256" key="1">
    <source>
        <dbReference type="ARBA" id="ARBA00000077"/>
    </source>
</evidence>
<evidence type="ECO:0000256" key="8">
    <source>
        <dbReference type="ARBA" id="ARBA00022801"/>
    </source>
</evidence>
<dbReference type="Gene3D" id="3.30.420.10">
    <property type="entry name" value="Ribonuclease H-like superfamily/Ribonuclease H"/>
    <property type="match status" value="1"/>
</dbReference>
<feature type="compositionally biased region" description="Pro residues" evidence="11">
    <location>
        <begin position="79"/>
        <end position="89"/>
    </location>
</feature>
<dbReference type="SUPFAM" id="SSF55658">
    <property type="entry name" value="L9 N-domain-like"/>
    <property type="match status" value="1"/>
</dbReference>
<comment type="cofactor">
    <cofactor evidence="2 10">
        <name>Mg(2+)</name>
        <dbReference type="ChEBI" id="CHEBI:18420"/>
    </cofactor>
</comment>
<dbReference type="InterPro" id="IPR036397">
    <property type="entry name" value="RNaseH_sf"/>
</dbReference>
<evidence type="ECO:0000256" key="7">
    <source>
        <dbReference type="ARBA" id="ARBA00022759"/>
    </source>
</evidence>
<dbReference type="PANTHER" id="PTHR10642:SF26">
    <property type="entry name" value="RIBONUCLEASE H1"/>
    <property type="match status" value="1"/>
</dbReference>
<feature type="region of interest" description="Disordered" evidence="11">
    <location>
        <begin position="77"/>
        <end position="116"/>
    </location>
</feature>
<dbReference type="PROSITE" id="PS50879">
    <property type="entry name" value="RNASE_H_1"/>
    <property type="match status" value="1"/>
</dbReference>
<dbReference type="InterPro" id="IPR037056">
    <property type="entry name" value="RNase_H1_N_sf"/>
</dbReference>
<protein>
    <recommendedName>
        <fullName evidence="4 10">ribonuclease H</fullName>
        <ecNumber evidence="4 10">3.1.26.4</ecNumber>
    </recommendedName>
</protein>
<dbReference type="AlphaFoldDB" id="A0AAV9ILE6"/>
<dbReference type="Gene3D" id="3.40.970.10">
    <property type="entry name" value="Ribonuclease H1, N-terminal domain"/>
    <property type="match status" value="1"/>
</dbReference>
<dbReference type="SUPFAM" id="SSF53098">
    <property type="entry name" value="Ribonuclease H-like"/>
    <property type="match status" value="1"/>
</dbReference>
<dbReference type="Pfam" id="PF00075">
    <property type="entry name" value="RNase_H"/>
    <property type="match status" value="1"/>
</dbReference>
<keyword evidence="6 10" id="KW-0479">Metal-binding</keyword>
<dbReference type="Proteomes" id="UP001300502">
    <property type="component" value="Unassembled WGS sequence"/>
</dbReference>
<keyword evidence="9 10" id="KW-0460">Magnesium</keyword>
<dbReference type="Pfam" id="PF01693">
    <property type="entry name" value="Cauli_VI"/>
    <property type="match status" value="1"/>
</dbReference>